<dbReference type="GO" id="GO:0004617">
    <property type="term" value="F:phosphoglycerate dehydrogenase activity"/>
    <property type="evidence" value="ECO:0007669"/>
    <property type="project" value="UniProtKB-UniRule"/>
</dbReference>
<dbReference type="InterPro" id="IPR029753">
    <property type="entry name" value="D-isomer_DH_CS"/>
</dbReference>
<dbReference type="FunFam" id="3.40.50.720:FF:000021">
    <property type="entry name" value="D-3-phosphoglycerate dehydrogenase"/>
    <property type="match status" value="1"/>
</dbReference>
<dbReference type="CDD" id="cd12173">
    <property type="entry name" value="PGDH_4"/>
    <property type="match status" value="1"/>
</dbReference>
<dbReference type="EMBL" id="CP048620">
    <property type="protein sequence ID" value="QPJ65069.1"/>
    <property type="molecule type" value="Genomic_DNA"/>
</dbReference>
<dbReference type="FunFam" id="3.30.1330.90:FF:000003">
    <property type="entry name" value="D-3-phosphoglycerate dehydrogenase"/>
    <property type="match status" value="1"/>
</dbReference>
<dbReference type="InterPro" id="IPR006139">
    <property type="entry name" value="D-isomer_2_OHA_DH_cat_dom"/>
</dbReference>
<dbReference type="SUPFAM" id="SSF55021">
    <property type="entry name" value="ACT-like"/>
    <property type="match status" value="1"/>
</dbReference>
<keyword evidence="8 11" id="KW-0718">Serine biosynthesis</keyword>
<evidence type="ECO:0000256" key="1">
    <source>
        <dbReference type="ARBA" id="ARBA00003800"/>
    </source>
</evidence>
<dbReference type="Pfam" id="PF02826">
    <property type="entry name" value="2-Hacid_dh_C"/>
    <property type="match status" value="1"/>
</dbReference>
<feature type="domain" description="ACT" evidence="12">
    <location>
        <begin position="454"/>
        <end position="526"/>
    </location>
</feature>
<evidence type="ECO:0000313" key="13">
    <source>
        <dbReference type="EMBL" id="QPJ65069.1"/>
    </source>
</evidence>
<dbReference type="InterPro" id="IPR029009">
    <property type="entry name" value="ASB_dom_sf"/>
</dbReference>
<evidence type="ECO:0000256" key="5">
    <source>
        <dbReference type="ARBA" id="ARBA00022605"/>
    </source>
</evidence>
<dbReference type="PROSITE" id="PS00671">
    <property type="entry name" value="D_2_HYDROXYACID_DH_3"/>
    <property type="match status" value="1"/>
</dbReference>
<dbReference type="Proteomes" id="UP000594464">
    <property type="component" value="Chromosome"/>
</dbReference>
<dbReference type="InterPro" id="IPR045865">
    <property type="entry name" value="ACT-like_dom_sf"/>
</dbReference>
<gene>
    <name evidence="13" type="ORF">G3M78_06575</name>
</gene>
<evidence type="ECO:0000256" key="9">
    <source>
        <dbReference type="ARBA" id="ARBA00048126"/>
    </source>
</evidence>
<dbReference type="InterPro" id="IPR045626">
    <property type="entry name" value="PGDH_ASB_dom"/>
</dbReference>
<dbReference type="Pfam" id="PF01842">
    <property type="entry name" value="ACT"/>
    <property type="match status" value="1"/>
</dbReference>
<dbReference type="PANTHER" id="PTHR42789">
    <property type="entry name" value="D-ISOMER SPECIFIC 2-HYDROXYACID DEHYDROGENASE FAMILY PROTEIN (AFU_ORTHOLOGUE AFUA_6G10090)"/>
    <property type="match status" value="1"/>
</dbReference>
<keyword evidence="5 11" id="KW-0028">Amino-acid biosynthesis</keyword>
<dbReference type="InterPro" id="IPR006140">
    <property type="entry name" value="D-isomer_DH_NAD-bd"/>
</dbReference>
<dbReference type="KEGG" id="nva:G3M78_06575"/>
<evidence type="ECO:0000256" key="2">
    <source>
        <dbReference type="ARBA" id="ARBA00005216"/>
    </source>
</evidence>
<evidence type="ECO:0000259" key="12">
    <source>
        <dbReference type="PROSITE" id="PS51671"/>
    </source>
</evidence>
<dbReference type="Pfam" id="PF00389">
    <property type="entry name" value="2-Hacid_dh"/>
    <property type="match status" value="1"/>
</dbReference>
<dbReference type="PROSITE" id="PS51671">
    <property type="entry name" value="ACT"/>
    <property type="match status" value="1"/>
</dbReference>
<evidence type="ECO:0000256" key="8">
    <source>
        <dbReference type="ARBA" id="ARBA00023299"/>
    </source>
</evidence>
<dbReference type="UniPathway" id="UPA00135">
    <property type="reaction ID" value="UER00196"/>
</dbReference>
<proteinExistence type="inferred from homology"/>
<dbReference type="FunFam" id="3.30.70.260:FF:000008">
    <property type="entry name" value="D-3-phosphoglycerate dehydrogenase, chloroplastic"/>
    <property type="match status" value="1"/>
</dbReference>
<dbReference type="InterPro" id="IPR036291">
    <property type="entry name" value="NAD(P)-bd_dom_sf"/>
</dbReference>
<comment type="function">
    <text evidence="1">Catalyzes the reversible oxidation of 3-phospho-D-glycerate to 3-phosphonooxypyruvate, the first step of the phosphorylated L-serine biosynthesis pathway. Also catalyzes the reversible oxidation of 2-hydroxyglutarate to 2-oxoglutarate.</text>
</comment>
<dbReference type="InterPro" id="IPR006236">
    <property type="entry name" value="PGDH"/>
</dbReference>
<dbReference type="InterPro" id="IPR050857">
    <property type="entry name" value="D-2-hydroxyacid_DH"/>
</dbReference>
<evidence type="ECO:0000256" key="3">
    <source>
        <dbReference type="ARBA" id="ARBA00005854"/>
    </source>
</evidence>
<comment type="catalytic activity">
    <reaction evidence="9">
        <text>(R)-2-hydroxyglutarate + NAD(+) = 2-oxoglutarate + NADH + H(+)</text>
        <dbReference type="Rhea" id="RHEA:49612"/>
        <dbReference type="ChEBI" id="CHEBI:15378"/>
        <dbReference type="ChEBI" id="CHEBI:15801"/>
        <dbReference type="ChEBI" id="CHEBI:16810"/>
        <dbReference type="ChEBI" id="CHEBI:57540"/>
        <dbReference type="ChEBI" id="CHEBI:57945"/>
        <dbReference type="EC" id="1.1.1.399"/>
    </reaction>
</comment>
<sequence>MKILVSDNLAAVGVDLLKQEKDLTVDVKTGMSKEELIAVIPEYQGLIVRSATKVTADVIEAATNLKVIGRAGIGVDNIDVEAAGKKGIIVMNAPEGNVITTAEHALALMMSMSRNIPQANQSVQNKEWAPKKFMGVELHDKTLGIVGLGRIGTVVADRAKAFHMKVIVYDPFISADHAAKVGVEIVELHDLLARSDYLSLHAPSTAGGKALLGPEEFKIAKPGIRIINCARGSLIDDQALVDAVKNKTVAQAALDVYHKEPLAEDSPLRGVDEIILTPHLGASTEEAQEKVAVAISDQLIDFLKYGNVRNAVNMPSIDAETLNRIRPYLALGEELGLFISQLAEGAVKKICVQYKGDVANLNVDPITTSVIKGALTNAIEGLNMVNAPFIAKERGIEVQESKSNEEQDYTSSVSVTVTTQNGDRSVMGSIFGKGDSRIIKIDEYYFEALLSKYMLVLTNHDVPGVIGNLGNVLGKNQINIAGFHLGRLKETDKAVAVINIDSAPTSEAVRELRETPSILSVHSVKL</sequence>
<accession>A0A7T0C1Z3</accession>
<dbReference type="SUPFAM" id="SSF51735">
    <property type="entry name" value="NAD(P)-binding Rossmann-fold domains"/>
    <property type="match status" value="1"/>
</dbReference>
<dbReference type="PANTHER" id="PTHR42789:SF1">
    <property type="entry name" value="D-ISOMER SPECIFIC 2-HYDROXYACID DEHYDROGENASE FAMILY PROTEIN (AFU_ORTHOLOGUE AFUA_6G10090)"/>
    <property type="match status" value="1"/>
</dbReference>
<evidence type="ECO:0000256" key="7">
    <source>
        <dbReference type="ARBA" id="ARBA00023027"/>
    </source>
</evidence>
<dbReference type="Pfam" id="PF19304">
    <property type="entry name" value="PGDH_inter"/>
    <property type="match status" value="1"/>
</dbReference>
<dbReference type="GO" id="GO:0051287">
    <property type="term" value="F:NAD binding"/>
    <property type="evidence" value="ECO:0007669"/>
    <property type="project" value="UniProtKB-UniRule"/>
</dbReference>
<dbReference type="SUPFAM" id="SSF143548">
    <property type="entry name" value="Serine metabolism enzymes domain"/>
    <property type="match status" value="1"/>
</dbReference>
<protein>
    <recommendedName>
        <fullName evidence="4 11">D-3-phosphoglycerate dehydrogenase</fullName>
        <ecNumber evidence="11">1.1.1.95</ecNumber>
    </recommendedName>
</protein>
<dbReference type="CDD" id="cd04902">
    <property type="entry name" value="ACT_3PGDH-xct"/>
    <property type="match status" value="1"/>
</dbReference>
<dbReference type="InterPro" id="IPR029752">
    <property type="entry name" value="D-isomer_DH_CS1"/>
</dbReference>
<reference evidence="14" key="1">
    <citation type="submission" date="2020-02" db="EMBL/GenBank/DDBJ databases">
        <title>Genomic and physiological characterization of two novel Nitrospinaceae genera.</title>
        <authorList>
            <person name="Mueller A.J."/>
            <person name="Jung M.-Y."/>
            <person name="Strachan C.R."/>
            <person name="Herbold C.W."/>
            <person name="Kirkegaard R.H."/>
            <person name="Daims H."/>
        </authorList>
    </citation>
    <scope>NUCLEOTIDE SEQUENCE [LARGE SCALE GENOMIC DNA]</scope>
</reference>
<evidence type="ECO:0000256" key="6">
    <source>
        <dbReference type="ARBA" id="ARBA00023002"/>
    </source>
</evidence>
<evidence type="ECO:0000256" key="10">
    <source>
        <dbReference type="ARBA" id="ARBA00048731"/>
    </source>
</evidence>
<dbReference type="NCBIfam" id="TIGR01327">
    <property type="entry name" value="PGDH"/>
    <property type="match status" value="1"/>
</dbReference>
<dbReference type="EC" id="1.1.1.95" evidence="11"/>
<dbReference type="SUPFAM" id="SSF52283">
    <property type="entry name" value="Formate/glycerate dehydrogenase catalytic domain-like"/>
    <property type="match status" value="1"/>
</dbReference>
<keyword evidence="6 11" id="KW-0560">Oxidoreductase</keyword>
<keyword evidence="7 11" id="KW-0520">NAD</keyword>
<dbReference type="Gene3D" id="3.30.1330.90">
    <property type="entry name" value="D-3-phosphoglycerate dehydrogenase, domain 3"/>
    <property type="match status" value="1"/>
</dbReference>
<evidence type="ECO:0000256" key="4">
    <source>
        <dbReference type="ARBA" id="ARBA00021582"/>
    </source>
</evidence>
<organism evidence="13 14">
    <name type="scientific">Candidatus Nitrohelix vancouverensis</name>
    <dbReference type="NCBI Taxonomy" id="2705534"/>
    <lineage>
        <taxon>Bacteria</taxon>
        <taxon>Pseudomonadati</taxon>
        <taxon>Nitrospinota/Tectimicrobiota group</taxon>
        <taxon>Nitrospinota</taxon>
        <taxon>Nitrospinia</taxon>
        <taxon>Nitrospinales</taxon>
        <taxon>Nitrospinaceae</taxon>
        <taxon>Candidatus Nitrohelix</taxon>
    </lineage>
</organism>
<evidence type="ECO:0000256" key="11">
    <source>
        <dbReference type="RuleBase" id="RU363003"/>
    </source>
</evidence>
<evidence type="ECO:0000313" key="14">
    <source>
        <dbReference type="Proteomes" id="UP000594464"/>
    </source>
</evidence>
<comment type="pathway">
    <text evidence="2 11">Amino-acid biosynthesis; L-serine biosynthesis; L-serine from 3-phospho-D-glycerate: step 1/3.</text>
</comment>
<dbReference type="AlphaFoldDB" id="A0A7T0C1Z3"/>
<dbReference type="Gene3D" id="3.30.70.260">
    <property type="match status" value="1"/>
</dbReference>
<name>A0A7T0C1Z3_9BACT</name>
<comment type="catalytic activity">
    <reaction evidence="10 11">
        <text>(2R)-3-phosphoglycerate + NAD(+) = 3-phosphooxypyruvate + NADH + H(+)</text>
        <dbReference type="Rhea" id="RHEA:12641"/>
        <dbReference type="ChEBI" id="CHEBI:15378"/>
        <dbReference type="ChEBI" id="CHEBI:18110"/>
        <dbReference type="ChEBI" id="CHEBI:57540"/>
        <dbReference type="ChEBI" id="CHEBI:57945"/>
        <dbReference type="ChEBI" id="CHEBI:58272"/>
        <dbReference type="EC" id="1.1.1.95"/>
    </reaction>
</comment>
<dbReference type="GO" id="GO:0006564">
    <property type="term" value="P:L-serine biosynthetic process"/>
    <property type="evidence" value="ECO:0007669"/>
    <property type="project" value="UniProtKB-UniRule"/>
</dbReference>
<dbReference type="InterPro" id="IPR002912">
    <property type="entry name" value="ACT_dom"/>
</dbReference>
<comment type="similarity">
    <text evidence="3 11">Belongs to the D-isomer specific 2-hydroxyacid dehydrogenase family.</text>
</comment>
<dbReference type="PROSITE" id="PS00065">
    <property type="entry name" value="D_2_HYDROXYACID_DH_1"/>
    <property type="match status" value="1"/>
</dbReference>
<dbReference type="Gene3D" id="3.40.50.720">
    <property type="entry name" value="NAD(P)-binding Rossmann-like Domain"/>
    <property type="match status" value="2"/>
</dbReference>